<dbReference type="Pfam" id="PF02515">
    <property type="entry name" value="CoA_transf_3"/>
    <property type="match status" value="1"/>
</dbReference>
<dbReference type="InterPro" id="IPR050483">
    <property type="entry name" value="CoA-transferase_III_domain"/>
</dbReference>
<name>A0A4R7I3Y7_9ACTN</name>
<dbReference type="AlphaFoldDB" id="A0A4R7I3Y7"/>
<protein>
    <submittedName>
        <fullName evidence="2">Crotonobetainyl-CoA:carnitine CoA-transferase CaiB-like acyl-CoA transferase</fullName>
    </submittedName>
</protein>
<dbReference type="InterPro" id="IPR023606">
    <property type="entry name" value="CoA-Trfase_III_dom_1_sf"/>
</dbReference>
<dbReference type="GO" id="GO:0008410">
    <property type="term" value="F:CoA-transferase activity"/>
    <property type="evidence" value="ECO:0007669"/>
    <property type="project" value="TreeGrafter"/>
</dbReference>
<dbReference type="Proteomes" id="UP000294558">
    <property type="component" value="Unassembled WGS sequence"/>
</dbReference>
<dbReference type="OrthoDB" id="3561197at2"/>
<gene>
    <name evidence="2" type="ORF">BDK89_3992</name>
</gene>
<accession>A0A4R7I3Y7</accession>
<dbReference type="SUPFAM" id="SSF89796">
    <property type="entry name" value="CoA-transferase family III (CaiB/BaiF)"/>
    <property type="match status" value="1"/>
</dbReference>
<evidence type="ECO:0000313" key="2">
    <source>
        <dbReference type="EMBL" id="TDT18372.1"/>
    </source>
</evidence>
<comment type="caution">
    <text evidence="2">The sequence shown here is derived from an EMBL/GenBank/DDBJ whole genome shotgun (WGS) entry which is preliminary data.</text>
</comment>
<proteinExistence type="predicted"/>
<reference evidence="2 3" key="1">
    <citation type="submission" date="2019-03" db="EMBL/GenBank/DDBJ databases">
        <title>Sequencing the genomes of 1000 actinobacteria strains.</title>
        <authorList>
            <person name="Klenk H.-P."/>
        </authorList>
    </citation>
    <scope>NUCLEOTIDE SEQUENCE [LARGE SCALE GENOMIC DNA]</scope>
    <source>
        <strain evidence="2 3">DSM 18936</strain>
    </source>
</reference>
<evidence type="ECO:0000256" key="1">
    <source>
        <dbReference type="ARBA" id="ARBA00022679"/>
    </source>
</evidence>
<organism evidence="2 3">
    <name type="scientific">Ilumatobacter fluminis</name>
    <dbReference type="NCBI Taxonomy" id="467091"/>
    <lineage>
        <taxon>Bacteria</taxon>
        <taxon>Bacillati</taxon>
        <taxon>Actinomycetota</taxon>
        <taxon>Acidimicrobiia</taxon>
        <taxon>Acidimicrobiales</taxon>
        <taxon>Ilumatobacteraceae</taxon>
        <taxon>Ilumatobacter</taxon>
    </lineage>
</organism>
<dbReference type="Gene3D" id="3.30.1540.10">
    <property type="entry name" value="formyl-coa transferase, domain 3"/>
    <property type="match status" value="1"/>
</dbReference>
<dbReference type="InterPro" id="IPR003673">
    <property type="entry name" value="CoA-Trfase_fam_III"/>
</dbReference>
<dbReference type="PANTHER" id="PTHR48207:SF3">
    <property type="entry name" value="SUCCINATE--HYDROXYMETHYLGLUTARATE COA-TRANSFERASE"/>
    <property type="match status" value="1"/>
</dbReference>
<dbReference type="EMBL" id="SOAU01000001">
    <property type="protein sequence ID" value="TDT18372.1"/>
    <property type="molecule type" value="Genomic_DNA"/>
</dbReference>
<evidence type="ECO:0000313" key="3">
    <source>
        <dbReference type="Proteomes" id="UP000294558"/>
    </source>
</evidence>
<sequence>MTAPLAGVVIVAVEQAIAAPLATRHLADLGATVIKVEHPDGGDFARHYDDNTAGQSTYFVWANRGKQSVVVDLKTDAGRDRLDALIAGADVFVQNLSAGAAERAGLLAHQLLDRHPTIVACDISGYGLDGPRADDKAYDLAIQSEAGAVMLTGSPDEPSKVGISIADISAAMYALSSILAALYRRDRTGEGAAISLSMLECLTEWTSPQVLTAAATGEAPARSPRRHPMIAPYGMFELADGATVLIAVQSDREWRAMAEGVLARPELGNDPRFAGNRDRIANVDELESIISGALAAIGADEARDRLRASRITVADVRDPLDVWHHVQHAARQRKVDVTTETGTAQVFRAPFNISGHTDEGGHVPALDEHA</sequence>
<dbReference type="Gene3D" id="3.40.50.10540">
    <property type="entry name" value="Crotonobetainyl-coa:carnitine coa-transferase, domain 1"/>
    <property type="match status" value="1"/>
</dbReference>
<keyword evidence="3" id="KW-1185">Reference proteome</keyword>
<dbReference type="RefSeq" id="WP_133870596.1">
    <property type="nucleotide sequence ID" value="NZ_SOAU01000001.1"/>
</dbReference>
<dbReference type="PANTHER" id="PTHR48207">
    <property type="entry name" value="SUCCINATE--HYDROXYMETHYLGLUTARATE COA-TRANSFERASE"/>
    <property type="match status" value="1"/>
</dbReference>
<keyword evidence="1 2" id="KW-0808">Transferase</keyword>
<dbReference type="InterPro" id="IPR044855">
    <property type="entry name" value="CoA-Trfase_III_dom3_sf"/>
</dbReference>